<dbReference type="PROSITE" id="PS50850">
    <property type="entry name" value="MFS"/>
    <property type="match status" value="1"/>
</dbReference>
<feature type="transmembrane region" description="Helical" evidence="6">
    <location>
        <begin position="313"/>
        <end position="336"/>
    </location>
</feature>
<keyword evidence="3 6" id="KW-0812">Transmembrane</keyword>
<feature type="transmembrane region" description="Helical" evidence="6">
    <location>
        <begin position="224"/>
        <end position="252"/>
    </location>
</feature>
<dbReference type="RefSeq" id="WP_286218900.1">
    <property type="nucleotide sequence ID" value="NZ_AP027729.1"/>
</dbReference>
<name>A0ABN6XE24_9CELL</name>
<evidence type="ECO:0000256" key="2">
    <source>
        <dbReference type="ARBA" id="ARBA00022475"/>
    </source>
</evidence>
<evidence type="ECO:0000313" key="9">
    <source>
        <dbReference type="Proteomes" id="UP001321475"/>
    </source>
</evidence>
<sequence>MPTSPPPPGGARRAFHEPGSVKAAWRGLIALSVATFVAITTEVLPVGLLPQISAGVGVTEARAGLLVSVYALLVAALALPLTVLTRRLPRKPLVLATLLSYAASNVLVAVAPSFAVLAAGRALGGVTHAVFFSISIGYASRLVRPEFTGRALTIATVGGSAGFVLGVPLSTSLGTALGWRAAFVVLAVACALTAALVIALLPPVSTVPTAQASDDAPRPGRGRLAVVSVTNAVTFLGQYTVYTYVSVILIGAGLAETAVGPVLLGFGAAGLIGVWYAGATVDRRPRAGLIGALGGVTLGLLVVWAAFPSLGGVLAAGIVWLAMFGSIPAITQAAAIRTRGASPDITGALINSSANLGIGAGAALGSTVLASSGIETLTLVGAALMAVATLMVLVARSTFPARP</sequence>
<feature type="transmembrane region" description="Helical" evidence="6">
    <location>
        <begin position="376"/>
        <end position="395"/>
    </location>
</feature>
<dbReference type="InterPro" id="IPR011701">
    <property type="entry name" value="MFS"/>
</dbReference>
<evidence type="ECO:0000256" key="5">
    <source>
        <dbReference type="ARBA" id="ARBA00023136"/>
    </source>
</evidence>
<evidence type="ECO:0000256" key="4">
    <source>
        <dbReference type="ARBA" id="ARBA00022989"/>
    </source>
</evidence>
<feature type="transmembrane region" description="Helical" evidence="6">
    <location>
        <begin position="181"/>
        <end position="204"/>
    </location>
</feature>
<feature type="domain" description="Major facilitator superfamily (MFS) profile" evidence="7">
    <location>
        <begin position="27"/>
        <end position="400"/>
    </location>
</feature>
<evidence type="ECO:0000256" key="1">
    <source>
        <dbReference type="ARBA" id="ARBA00004651"/>
    </source>
</evidence>
<keyword evidence="4 6" id="KW-1133">Transmembrane helix</keyword>
<feature type="transmembrane region" description="Helical" evidence="6">
    <location>
        <begin position="23"/>
        <end position="41"/>
    </location>
</feature>
<keyword evidence="9" id="KW-1185">Reference proteome</keyword>
<evidence type="ECO:0000256" key="3">
    <source>
        <dbReference type="ARBA" id="ARBA00022692"/>
    </source>
</evidence>
<feature type="transmembrane region" description="Helical" evidence="6">
    <location>
        <begin position="61"/>
        <end position="81"/>
    </location>
</feature>
<protein>
    <submittedName>
        <fullName evidence="8">MFS transporter</fullName>
    </submittedName>
</protein>
<feature type="transmembrane region" description="Helical" evidence="6">
    <location>
        <begin position="93"/>
        <end position="116"/>
    </location>
</feature>
<dbReference type="PANTHER" id="PTHR43124">
    <property type="entry name" value="PURINE EFFLUX PUMP PBUE"/>
    <property type="match status" value="1"/>
</dbReference>
<dbReference type="CDD" id="cd17324">
    <property type="entry name" value="MFS_NepI_like"/>
    <property type="match status" value="1"/>
</dbReference>
<dbReference type="Pfam" id="PF07690">
    <property type="entry name" value="MFS_1"/>
    <property type="match status" value="1"/>
</dbReference>
<dbReference type="InterPro" id="IPR050189">
    <property type="entry name" value="MFS_Efflux_Transporters"/>
</dbReference>
<feature type="transmembrane region" description="Helical" evidence="6">
    <location>
        <begin position="258"/>
        <end position="277"/>
    </location>
</feature>
<keyword evidence="5 6" id="KW-0472">Membrane</keyword>
<feature type="transmembrane region" description="Helical" evidence="6">
    <location>
        <begin position="289"/>
        <end position="307"/>
    </location>
</feature>
<dbReference type="EMBL" id="AP027729">
    <property type="protein sequence ID" value="BDZ41821.1"/>
    <property type="molecule type" value="Genomic_DNA"/>
</dbReference>
<comment type="subcellular location">
    <subcellularLocation>
        <location evidence="1">Cell membrane</location>
        <topology evidence="1">Multi-pass membrane protein</topology>
    </subcellularLocation>
</comment>
<dbReference type="Proteomes" id="UP001321475">
    <property type="component" value="Chromosome"/>
</dbReference>
<dbReference type="SUPFAM" id="SSF103473">
    <property type="entry name" value="MFS general substrate transporter"/>
    <property type="match status" value="1"/>
</dbReference>
<feature type="transmembrane region" description="Helical" evidence="6">
    <location>
        <begin position="348"/>
        <end position="370"/>
    </location>
</feature>
<gene>
    <name evidence="8" type="ORF">GCM10025865_11200</name>
</gene>
<evidence type="ECO:0000313" key="8">
    <source>
        <dbReference type="EMBL" id="BDZ41821.1"/>
    </source>
</evidence>
<dbReference type="InterPro" id="IPR036259">
    <property type="entry name" value="MFS_trans_sf"/>
</dbReference>
<proteinExistence type="predicted"/>
<keyword evidence="2" id="KW-1003">Cell membrane</keyword>
<organism evidence="8 9">
    <name type="scientific">Paraoerskovia sediminicola</name>
    <dbReference type="NCBI Taxonomy" id="1138587"/>
    <lineage>
        <taxon>Bacteria</taxon>
        <taxon>Bacillati</taxon>
        <taxon>Actinomycetota</taxon>
        <taxon>Actinomycetes</taxon>
        <taxon>Micrococcales</taxon>
        <taxon>Cellulomonadaceae</taxon>
        <taxon>Paraoerskovia</taxon>
    </lineage>
</organism>
<dbReference type="Gene3D" id="1.20.1250.20">
    <property type="entry name" value="MFS general substrate transporter like domains"/>
    <property type="match status" value="1"/>
</dbReference>
<reference evidence="9" key="1">
    <citation type="journal article" date="2019" name="Int. J. Syst. Evol. Microbiol.">
        <title>The Global Catalogue of Microorganisms (GCM) 10K type strain sequencing project: providing services to taxonomists for standard genome sequencing and annotation.</title>
        <authorList>
            <consortium name="The Broad Institute Genomics Platform"/>
            <consortium name="The Broad Institute Genome Sequencing Center for Infectious Disease"/>
            <person name="Wu L."/>
            <person name="Ma J."/>
        </authorList>
    </citation>
    <scope>NUCLEOTIDE SEQUENCE [LARGE SCALE GENOMIC DNA]</scope>
    <source>
        <strain evidence="9">NBRC 108565</strain>
    </source>
</reference>
<evidence type="ECO:0000256" key="6">
    <source>
        <dbReference type="SAM" id="Phobius"/>
    </source>
</evidence>
<dbReference type="PANTHER" id="PTHR43124:SF5">
    <property type="entry name" value="PURINE RIBONUCLEOSIDE EFFLUX PUMP NEPI"/>
    <property type="match status" value="1"/>
</dbReference>
<dbReference type="InterPro" id="IPR020846">
    <property type="entry name" value="MFS_dom"/>
</dbReference>
<evidence type="ECO:0000259" key="7">
    <source>
        <dbReference type="PROSITE" id="PS50850"/>
    </source>
</evidence>
<feature type="transmembrane region" description="Helical" evidence="6">
    <location>
        <begin position="151"/>
        <end position="169"/>
    </location>
</feature>
<accession>A0ABN6XE24</accession>